<dbReference type="InterPro" id="IPR026444">
    <property type="entry name" value="Secre_tail"/>
</dbReference>
<dbReference type="EMBL" id="JBHSGP010000014">
    <property type="protein sequence ID" value="MFC4722829.1"/>
    <property type="molecule type" value="Genomic_DNA"/>
</dbReference>
<dbReference type="Pfam" id="PF18962">
    <property type="entry name" value="Por_Secre_tail"/>
    <property type="match status" value="1"/>
</dbReference>
<evidence type="ECO:0000313" key="4">
    <source>
        <dbReference type="Proteomes" id="UP001595953"/>
    </source>
</evidence>
<keyword evidence="1" id="KW-0732">Signal</keyword>
<dbReference type="Pfam" id="PF14312">
    <property type="entry name" value="FG-GAP_2"/>
    <property type="match status" value="2"/>
</dbReference>
<proteinExistence type="predicted"/>
<keyword evidence="4" id="KW-1185">Reference proteome</keyword>
<reference evidence="4" key="1">
    <citation type="journal article" date="2019" name="Int. J. Syst. Evol. Microbiol.">
        <title>The Global Catalogue of Microorganisms (GCM) 10K type strain sequencing project: providing services to taxonomists for standard genome sequencing and annotation.</title>
        <authorList>
            <consortium name="The Broad Institute Genomics Platform"/>
            <consortium name="The Broad Institute Genome Sequencing Center for Infectious Disease"/>
            <person name="Wu L."/>
            <person name="Ma J."/>
        </authorList>
    </citation>
    <scope>NUCLEOTIDE SEQUENCE [LARGE SCALE GENOMIC DNA]</scope>
    <source>
        <strain evidence="4">CCUG 63682</strain>
    </source>
</reference>
<dbReference type="PROSITE" id="PS51470">
    <property type="entry name" value="FG_GAP"/>
    <property type="match status" value="1"/>
</dbReference>
<organism evidence="3 4">
    <name type="scientific">Geojedonia litorea</name>
    <dbReference type="NCBI Taxonomy" id="1268269"/>
    <lineage>
        <taxon>Bacteria</taxon>
        <taxon>Pseudomonadati</taxon>
        <taxon>Bacteroidota</taxon>
        <taxon>Flavobacteriia</taxon>
        <taxon>Flavobacteriales</taxon>
        <taxon>Flavobacteriaceae</taxon>
        <taxon>Geojedonia</taxon>
    </lineage>
</organism>
<dbReference type="InterPro" id="IPR037293">
    <property type="entry name" value="Gal_Oxidase_central_sf"/>
</dbReference>
<protein>
    <submittedName>
        <fullName evidence="3">T9SS type A sorting domain-containing protein</fullName>
    </submittedName>
</protein>
<dbReference type="SUPFAM" id="SSF50965">
    <property type="entry name" value="Galactose oxidase, central domain"/>
    <property type="match status" value="2"/>
</dbReference>
<dbReference type="InterPro" id="IPR011043">
    <property type="entry name" value="Gal_Oxase/kelch_b-propeller"/>
</dbReference>
<evidence type="ECO:0000313" key="3">
    <source>
        <dbReference type="EMBL" id="MFC4722829.1"/>
    </source>
</evidence>
<dbReference type="Proteomes" id="UP001595953">
    <property type="component" value="Unassembled WGS sequence"/>
</dbReference>
<sequence>MKRILFLFLLPFLVFSQTKIGQDIDGELINDYSGYSVSLSADGSVLAIGAYANDGNGNDSGHVRVYQNIANSWTQIGQDIDGEAAGDLSGYSVSLSADGSIVAIGATNNNGGGEGSGHVRVYQNQAGTWVQLGQDINGGASYALSGWSVSLSDDGSFLAIGAIGFSGPGEFLGRVSVYENQAGTWVQVGQDLQGEANFDFSGWSTSLSSDGSILAVGATYNDGTGTDSGHVRIYQNQAGTWVQIGDDINGENPGDQSGYSVSLSNDGSIVAIGATNNSGTGPQSGHVRVYQNQAGIWIQLGQDVDGESANDQSGQGISLSSDGTILAVGAYSNDINGSSSGVVKVYKYIANTWTQIGSSIAGEAANDWSGWSVSLASDGSTVAIGAPNNDGNGSNSGQVRVFDLNSVLSTKHFEINNFTVYPNPATTMVNVKLNNNKVLKNINLYNQVGQLLVSTQEKQINTSDLTSGIYHLEVITEDGKASKKVIIK</sequence>
<comment type="caution">
    <text evidence="3">The sequence shown here is derived from an EMBL/GenBank/DDBJ whole genome shotgun (WGS) entry which is preliminary data.</text>
</comment>
<evidence type="ECO:0000256" key="1">
    <source>
        <dbReference type="ARBA" id="ARBA00022729"/>
    </source>
</evidence>
<feature type="domain" description="Secretion system C-terminal sorting" evidence="2">
    <location>
        <begin position="420"/>
        <end position="487"/>
    </location>
</feature>
<accession>A0ABV9N5T6</accession>
<gene>
    <name evidence="3" type="ORF">ACFO5O_10885</name>
</gene>
<dbReference type="PANTHER" id="PTHR36220:SF1">
    <property type="entry name" value="GAMMA TUBULIN COMPLEX COMPONENT C-TERMINAL DOMAIN-CONTAINING PROTEIN"/>
    <property type="match status" value="1"/>
</dbReference>
<dbReference type="RefSeq" id="WP_387963677.1">
    <property type="nucleotide sequence ID" value="NZ_JBHSGP010000014.1"/>
</dbReference>
<dbReference type="InterPro" id="IPR013517">
    <property type="entry name" value="FG-GAP"/>
</dbReference>
<evidence type="ECO:0000259" key="2">
    <source>
        <dbReference type="Pfam" id="PF18962"/>
    </source>
</evidence>
<dbReference type="NCBIfam" id="TIGR04183">
    <property type="entry name" value="Por_Secre_tail"/>
    <property type="match status" value="1"/>
</dbReference>
<dbReference type="InterPro" id="IPR013519">
    <property type="entry name" value="Int_alpha_beta-p"/>
</dbReference>
<name>A0ABV9N5T6_9FLAO</name>
<dbReference type="Gene3D" id="2.130.10.80">
    <property type="entry name" value="Galactose oxidase/kelch, beta-propeller"/>
    <property type="match status" value="2"/>
</dbReference>
<dbReference type="PANTHER" id="PTHR36220">
    <property type="entry name" value="UNNAMED PRODUCT"/>
    <property type="match status" value="1"/>
</dbReference>